<evidence type="ECO:0000313" key="1">
    <source>
        <dbReference type="EMBL" id="KAH9304721.1"/>
    </source>
</evidence>
<evidence type="ECO:0000313" key="2">
    <source>
        <dbReference type="Proteomes" id="UP000824469"/>
    </source>
</evidence>
<feature type="non-terminal residue" evidence="1">
    <location>
        <position position="1"/>
    </location>
</feature>
<organism evidence="1 2">
    <name type="scientific">Taxus chinensis</name>
    <name type="common">Chinese yew</name>
    <name type="synonym">Taxus wallichiana var. chinensis</name>
    <dbReference type="NCBI Taxonomy" id="29808"/>
    <lineage>
        <taxon>Eukaryota</taxon>
        <taxon>Viridiplantae</taxon>
        <taxon>Streptophyta</taxon>
        <taxon>Embryophyta</taxon>
        <taxon>Tracheophyta</taxon>
        <taxon>Spermatophyta</taxon>
        <taxon>Pinopsida</taxon>
        <taxon>Pinidae</taxon>
        <taxon>Conifers II</taxon>
        <taxon>Cupressales</taxon>
        <taxon>Taxaceae</taxon>
        <taxon>Taxus</taxon>
    </lineage>
</organism>
<name>A0AA38FJ98_TAXCH</name>
<accession>A0AA38FJ98</accession>
<dbReference type="AlphaFoldDB" id="A0AA38FJ98"/>
<comment type="caution">
    <text evidence="1">The sequence shown here is derived from an EMBL/GenBank/DDBJ whole genome shotgun (WGS) entry which is preliminary data.</text>
</comment>
<keyword evidence="2" id="KW-1185">Reference proteome</keyword>
<dbReference type="Proteomes" id="UP000824469">
    <property type="component" value="Unassembled WGS sequence"/>
</dbReference>
<dbReference type="EMBL" id="JAHRHJ020000008">
    <property type="protein sequence ID" value="KAH9304721.1"/>
    <property type="molecule type" value="Genomic_DNA"/>
</dbReference>
<reference evidence="1 2" key="1">
    <citation type="journal article" date="2021" name="Nat. Plants">
        <title>The Taxus genome provides insights into paclitaxel biosynthesis.</title>
        <authorList>
            <person name="Xiong X."/>
            <person name="Gou J."/>
            <person name="Liao Q."/>
            <person name="Li Y."/>
            <person name="Zhou Q."/>
            <person name="Bi G."/>
            <person name="Li C."/>
            <person name="Du R."/>
            <person name="Wang X."/>
            <person name="Sun T."/>
            <person name="Guo L."/>
            <person name="Liang H."/>
            <person name="Lu P."/>
            <person name="Wu Y."/>
            <person name="Zhang Z."/>
            <person name="Ro D.K."/>
            <person name="Shang Y."/>
            <person name="Huang S."/>
            <person name="Yan J."/>
        </authorList>
    </citation>
    <scope>NUCLEOTIDE SEQUENCE [LARGE SCALE GENOMIC DNA]</scope>
    <source>
        <strain evidence="1">Ta-2019</strain>
    </source>
</reference>
<protein>
    <submittedName>
        <fullName evidence="1">Uncharacterized protein</fullName>
    </submittedName>
</protein>
<gene>
    <name evidence="1" type="ORF">KI387_009125</name>
</gene>
<proteinExistence type="predicted"/>
<sequence>WSLRYSRNAYILGCKIMGSRRAYTTENINGALLYSKNEQKKGYWNHSRCDGHILTRTRVGSKISASLPFFPTCICLVDSPKRSRSPKRHHHGYLREK</sequence>
<feature type="non-terminal residue" evidence="1">
    <location>
        <position position="97"/>
    </location>
</feature>